<feature type="compositionally biased region" description="Low complexity" evidence="1">
    <location>
        <begin position="55"/>
        <end position="66"/>
    </location>
</feature>
<keyword evidence="4" id="KW-1185">Reference proteome</keyword>
<dbReference type="RefSeq" id="WP_099859518.1">
    <property type="nucleotide sequence ID" value="NZ_PEOG01000004.1"/>
</dbReference>
<protein>
    <recommendedName>
        <fullName evidence="2">Hint domain-containing protein</fullName>
    </recommendedName>
</protein>
<dbReference type="SMART" id="SM00306">
    <property type="entry name" value="HintN"/>
    <property type="match status" value="1"/>
</dbReference>
<dbReference type="InterPro" id="IPR003587">
    <property type="entry name" value="Hint_dom_N"/>
</dbReference>
<evidence type="ECO:0000313" key="3">
    <source>
        <dbReference type="EMBL" id="PIM55214.1"/>
    </source>
</evidence>
<proteinExistence type="predicted"/>
<reference evidence="3 4" key="1">
    <citation type="submission" date="2017-11" db="EMBL/GenBank/DDBJ databases">
        <title>Draft genome sequence of Mitsuaria sp. HWN-4.</title>
        <authorList>
            <person name="Gundlapally S.R."/>
        </authorList>
    </citation>
    <scope>NUCLEOTIDE SEQUENCE [LARGE SCALE GENOMIC DNA]</scope>
    <source>
        <strain evidence="3 4">HWN-4</strain>
    </source>
</reference>
<dbReference type="InterPro" id="IPR025157">
    <property type="entry name" value="Hemagglutinin_rpt"/>
</dbReference>
<dbReference type="NCBIfam" id="TIGR01443">
    <property type="entry name" value="intein_Cterm"/>
    <property type="match status" value="1"/>
</dbReference>
<dbReference type="Pfam" id="PF07591">
    <property type="entry name" value="PT-HINT"/>
    <property type="match status" value="1"/>
</dbReference>
<dbReference type="GO" id="GO:0003824">
    <property type="term" value="F:catalytic activity"/>
    <property type="evidence" value="ECO:0007669"/>
    <property type="project" value="UniProtKB-ARBA"/>
</dbReference>
<dbReference type="SUPFAM" id="SSF51294">
    <property type="entry name" value="Hedgehog/intein (Hint) domain"/>
    <property type="match status" value="1"/>
</dbReference>
<accession>A0A2G9CHW0</accession>
<dbReference type="CDD" id="cd00081">
    <property type="entry name" value="Hint"/>
    <property type="match status" value="1"/>
</dbReference>
<dbReference type="Gene3D" id="2.170.16.10">
    <property type="entry name" value="Hedgehog/Intein (Hint) domain"/>
    <property type="match status" value="1"/>
</dbReference>
<feature type="domain" description="Hint" evidence="2">
    <location>
        <begin position="998"/>
        <end position="1111"/>
    </location>
</feature>
<dbReference type="Proteomes" id="UP000231501">
    <property type="component" value="Unassembled WGS sequence"/>
</dbReference>
<evidence type="ECO:0000313" key="4">
    <source>
        <dbReference type="Proteomes" id="UP000231501"/>
    </source>
</evidence>
<feature type="region of interest" description="Disordered" evidence="1">
    <location>
        <begin position="55"/>
        <end position="76"/>
    </location>
</feature>
<name>A0A2G9CHW0_9BURK</name>
<sequence length="1283" mass="131472">MGAIKAGEHVTQTQDDRMKALAAATAISKAKQAVEEIQKFNDLANAQKEQSIRISLSVGSQQSKSSQHNESNQAAGSSVLADGKLSLIATGGGQDSNVTVQGSTLAGQDVFIKADNKINLLAAQNTSEQHSKDSSSSASIGVGISLGAENRLGFTASGSVSKGNADGKDTNYTTTQVTGGSSVTLQSGGDTTLGGAVVTAPKVVADIGGNLKIESLQDTAKFDSKSQSMGGSVTVGYGAGGSANFSQSKVNADYAAVGEQAGIRAGDGGFQVSVKGNTDLKGGAITSSQAAIDAGKNSFSTGTLSSSDIDNRSQFSASAVTVSAGTSGGMAGAFKDSGDERSTTRSTISAGSTTITSGDAASQAALEKLDRGATNDATAGKLAQGWDGQKLAQQVKVNAQIVAEFGAQAAKEVADFAASKTKAYDDAKLKSDAAQAVLNDPKSSSAMREEAEQKKVEAAATMAQNEEAYEQWKEGGASRVALHAVVGAVTGDLSGALGAAGSAAAAGQLDKFQDSIKGALKQAGLGGENGSNDWATALSKLAAGAVATGIGAAAGGGVNGAAAGLNQDYNNRQLHPDQTALVKEEAKKLAGTQGMDEAAWEKRLTLQLLYQNDSAYKLAFGNLSNDPLAEQILASLARDSGVSMDARGTAAYDDHTKNTELLNTTIGSYKLAGQTPSGGIEQANGTWLGTEPGRLPMPNGARTQTSFPVPGCNAPAGACTYTFIFGSDLAYVQVPQADGSYQLYEANKEQQTTLAAQQAKYYVDGIKSAPGKAWDAGVALGKEAFAYGKDLTVGNLSSAANALNGLNNAMTGAAAAGPQGASSALSVGLPSTYESKTMQWYVSDKPLDITATDVTKFVVDLAPISVFMNQVGKVSSYDPEQIKSAGEEATWIVGGAVGAKAAEVVLSAGSKLTNKVLEGIDVRVGAKSEAEAAAEAAAANKLPEITDATKTGTGVSTSKTIDGSPETRGTAPAEQATPDSTTGKAAEDAAAAGCLAPPNCFVAGTLVHTVDGPKAIETFVGGELVFSRDELSGEPGLRPVVATTVAQDQPIFEVVIANAQGAGDVLHTTAEHPFWVTNVRAGTVDGEDPGAHAQWVRAASLAPGMTVTDLEGRVLTVESQRDTGWTAAVYNIEVHEHHTYHVGALGIWVHNANCCDVKSQPIVDPTKRGIISNTKLTENRIELDVRPELQERLKEIAKEGDPYGKKTEAVMDAVLQDHGMDLIDAKYGSNNGIDHLGILRESDGTVVLTVAFDSTVGGSWSQIGSQRSGRKYAAFRCLGSTGD</sequence>
<feature type="region of interest" description="Disordered" evidence="1">
    <location>
        <begin position="330"/>
        <end position="356"/>
    </location>
</feature>
<comment type="caution">
    <text evidence="3">The sequence shown here is derived from an EMBL/GenBank/DDBJ whole genome shotgun (WGS) entry which is preliminary data.</text>
</comment>
<feature type="compositionally biased region" description="Low complexity" evidence="1">
    <location>
        <begin position="344"/>
        <end position="356"/>
    </location>
</feature>
<evidence type="ECO:0000256" key="1">
    <source>
        <dbReference type="SAM" id="MobiDB-lite"/>
    </source>
</evidence>
<feature type="compositionally biased region" description="Low complexity" evidence="1">
    <location>
        <begin position="949"/>
        <end position="960"/>
    </location>
</feature>
<dbReference type="Pfam" id="PF13332">
    <property type="entry name" value="Fil_haemagg_2"/>
    <property type="match status" value="1"/>
</dbReference>
<dbReference type="OrthoDB" id="5666689at2"/>
<dbReference type="EMBL" id="PEOG01000004">
    <property type="protein sequence ID" value="PIM55214.1"/>
    <property type="molecule type" value="Genomic_DNA"/>
</dbReference>
<dbReference type="InterPro" id="IPR030934">
    <property type="entry name" value="Intein_C"/>
</dbReference>
<organism evidence="3 4">
    <name type="scientific">Roseateles chitinivorans</name>
    <dbReference type="NCBI Taxonomy" id="2917965"/>
    <lineage>
        <taxon>Bacteria</taxon>
        <taxon>Pseudomonadati</taxon>
        <taxon>Pseudomonadota</taxon>
        <taxon>Betaproteobacteria</taxon>
        <taxon>Burkholderiales</taxon>
        <taxon>Sphaerotilaceae</taxon>
        <taxon>Roseateles</taxon>
    </lineage>
</organism>
<gene>
    <name evidence="3" type="ORF">CS062_00445</name>
</gene>
<dbReference type="InterPro" id="IPR036844">
    <property type="entry name" value="Hint_dom_sf"/>
</dbReference>
<evidence type="ECO:0000259" key="2">
    <source>
        <dbReference type="SMART" id="SM00306"/>
    </source>
</evidence>
<feature type="region of interest" description="Disordered" evidence="1">
    <location>
        <begin position="948"/>
        <end position="984"/>
    </location>
</feature>